<protein>
    <recommendedName>
        <fullName evidence="1">Class II aldolase/adducin N-terminal domain-containing protein</fullName>
    </recommendedName>
</protein>
<name>A0A8D5GCZ9_9PROT</name>
<sequence>MSTQLSEIDLISYVDEAKADAIHAFNVLRDNGTLSASLTFHVSHKVPGHDKLLTIRFPGGLARDQTPTISITNFSDEKNHILNETRLDADTAIHIHTNFLSAWSLAHKPFPILYVAAARHLLAREIPNHLDRTRSVLDVITERLDKHPELAPPPALLESNGGVNFWGKGIIRTAELILFVEEAARYQAIAEQIGGAQHYTPGALEVQWKRTGLLEKAKAYSGRYLEDLV</sequence>
<dbReference type="SUPFAM" id="SSF53639">
    <property type="entry name" value="AraD/HMP-PK domain-like"/>
    <property type="match status" value="1"/>
</dbReference>
<organism evidence="2 3">
    <name type="scientific">Methyloradius palustris</name>
    <dbReference type="NCBI Taxonomy" id="2778876"/>
    <lineage>
        <taxon>Bacteria</taxon>
        <taxon>Pseudomonadati</taxon>
        <taxon>Pseudomonadota</taxon>
        <taxon>Betaproteobacteria</taxon>
        <taxon>Nitrosomonadales</taxon>
        <taxon>Methylophilaceae</taxon>
        <taxon>Methyloradius</taxon>
    </lineage>
</organism>
<evidence type="ECO:0000313" key="3">
    <source>
        <dbReference type="Proteomes" id="UP000826722"/>
    </source>
</evidence>
<accession>A0A8D5GCZ9</accession>
<gene>
    <name evidence="2" type="ORF">ZMTM_05830</name>
</gene>
<dbReference type="AlphaFoldDB" id="A0A8D5GCZ9"/>
<dbReference type="InterPro" id="IPR001303">
    <property type="entry name" value="Aldolase_II/adducin_N"/>
</dbReference>
<feature type="domain" description="Class II aldolase/adducin N-terminal" evidence="1">
    <location>
        <begin position="20"/>
        <end position="188"/>
    </location>
</feature>
<evidence type="ECO:0000313" key="2">
    <source>
        <dbReference type="EMBL" id="BCM24324.1"/>
    </source>
</evidence>
<proteinExistence type="predicted"/>
<keyword evidence="3" id="KW-1185">Reference proteome</keyword>
<dbReference type="SMART" id="SM01007">
    <property type="entry name" value="Aldolase_II"/>
    <property type="match status" value="1"/>
</dbReference>
<dbReference type="KEGG" id="mpau:ZMTM_05830"/>
<evidence type="ECO:0000259" key="1">
    <source>
        <dbReference type="SMART" id="SM01007"/>
    </source>
</evidence>
<dbReference type="InterPro" id="IPR036409">
    <property type="entry name" value="Aldolase_II/adducin_N_sf"/>
</dbReference>
<dbReference type="Gene3D" id="3.40.225.10">
    <property type="entry name" value="Class II aldolase/adducin N-terminal domain"/>
    <property type="match status" value="1"/>
</dbReference>
<dbReference type="RefSeq" id="WP_221764871.1">
    <property type="nucleotide sequence ID" value="NZ_AP024110.1"/>
</dbReference>
<dbReference type="Proteomes" id="UP000826722">
    <property type="component" value="Chromosome"/>
</dbReference>
<dbReference type="EMBL" id="AP024110">
    <property type="protein sequence ID" value="BCM24324.1"/>
    <property type="molecule type" value="Genomic_DNA"/>
</dbReference>
<dbReference type="Pfam" id="PF00596">
    <property type="entry name" value="Aldolase_II"/>
    <property type="match status" value="1"/>
</dbReference>
<reference evidence="2" key="1">
    <citation type="journal article" date="2021" name="Arch. Microbiol.">
        <title>Methyloradius palustris gen. nov., sp. nov., a methanol-oxidizing bacterium isolated from snow.</title>
        <authorList>
            <person name="Miyadera T."/>
            <person name="Kojima H."/>
            <person name="Fukui M."/>
        </authorList>
    </citation>
    <scope>NUCLEOTIDE SEQUENCE</scope>
    <source>
        <strain evidence="2">Zm11</strain>
    </source>
</reference>